<dbReference type="InParanoid" id="A0A6P7WWW2"/>
<dbReference type="InterPro" id="IPR000276">
    <property type="entry name" value="GPCR_Rhodpsn"/>
</dbReference>
<dbReference type="Proteomes" id="UP000515156">
    <property type="component" value="Chromosome 14"/>
</dbReference>
<dbReference type="CDD" id="cd13954">
    <property type="entry name" value="7tmA_OR"/>
    <property type="match status" value="1"/>
</dbReference>
<dbReference type="PROSITE" id="PS00237">
    <property type="entry name" value="G_PROTEIN_RECEP_F1_1"/>
    <property type="match status" value="1"/>
</dbReference>
<evidence type="ECO:0000313" key="15">
    <source>
        <dbReference type="Proteomes" id="UP000515156"/>
    </source>
</evidence>
<dbReference type="OrthoDB" id="6151005at2759"/>
<evidence type="ECO:0000256" key="7">
    <source>
        <dbReference type="ARBA" id="ARBA00022989"/>
    </source>
</evidence>
<keyword evidence="9 13" id="KW-0472">Membrane</keyword>
<protein>
    <recommendedName>
        <fullName evidence="13">Olfactory receptor</fullName>
    </recommendedName>
</protein>
<evidence type="ECO:0000256" key="5">
    <source>
        <dbReference type="ARBA" id="ARBA00022692"/>
    </source>
</evidence>
<organism evidence="15 16">
    <name type="scientific">Microcaecilia unicolor</name>
    <dbReference type="NCBI Taxonomy" id="1415580"/>
    <lineage>
        <taxon>Eukaryota</taxon>
        <taxon>Metazoa</taxon>
        <taxon>Chordata</taxon>
        <taxon>Craniata</taxon>
        <taxon>Vertebrata</taxon>
        <taxon>Euteleostomi</taxon>
        <taxon>Amphibia</taxon>
        <taxon>Gymnophiona</taxon>
        <taxon>Siphonopidae</taxon>
        <taxon>Microcaecilia</taxon>
    </lineage>
</organism>
<keyword evidence="15" id="KW-1185">Reference proteome</keyword>
<feature type="transmembrane region" description="Helical" evidence="13">
    <location>
        <begin position="98"/>
        <end position="120"/>
    </location>
</feature>
<keyword evidence="6 13" id="KW-0552">Olfaction</keyword>
<dbReference type="SUPFAM" id="SSF81321">
    <property type="entry name" value="Family A G protein-coupled receptor-like"/>
    <property type="match status" value="1"/>
</dbReference>
<keyword evidence="3 13" id="KW-1003">Cell membrane</keyword>
<evidence type="ECO:0000256" key="11">
    <source>
        <dbReference type="ARBA" id="ARBA00023224"/>
    </source>
</evidence>
<evidence type="ECO:0000256" key="10">
    <source>
        <dbReference type="ARBA" id="ARBA00023170"/>
    </source>
</evidence>
<feature type="transmembrane region" description="Helical" evidence="13">
    <location>
        <begin position="60"/>
        <end position="78"/>
    </location>
</feature>
<feature type="domain" description="G-protein coupled receptors family 1 profile" evidence="14">
    <location>
        <begin position="41"/>
        <end position="290"/>
    </location>
</feature>
<evidence type="ECO:0000256" key="9">
    <source>
        <dbReference type="ARBA" id="ARBA00023136"/>
    </source>
</evidence>
<feature type="transmembrane region" description="Helical" evidence="13">
    <location>
        <begin position="242"/>
        <end position="261"/>
    </location>
</feature>
<dbReference type="KEGG" id="muo:115457131"/>
<accession>A0A6P7WWW2</accession>
<dbReference type="RefSeq" id="XP_030042414.1">
    <property type="nucleotide sequence ID" value="XM_030186554.1"/>
</dbReference>
<dbReference type="GO" id="GO:0005886">
    <property type="term" value="C:plasma membrane"/>
    <property type="evidence" value="ECO:0007669"/>
    <property type="project" value="UniProtKB-SubCell"/>
</dbReference>
<keyword evidence="8 12" id="KW-0297">G-protein coupled receptor</keyword>
<evidence type="ECO:0000256" key="8">
    <source>
        <dbReference type="ARBA" id="ARBA00023040"/>
    </source>
</evidence>
<dbReference type="InterPro" id="IPR017452">
    <property type="entry name" value="GPCR_Rhodpsn_7TM"/>
</dbReference>
<dbReference type="FunFam" id="1.20.1070.10:FF:000001">
    <property type="entry name" value="Olfactory receptor"/>
    <property type="match status" value="1"/>
</dbReference>
<dbReference type="FunFam" id="1.10.1220.70:FF:000001">
    <property type="entry name" value="Olfactory receptor"/>
    <property type="match status" value="1"/>
</dbReference>
<evidence type="ECO:0000256" key="12">
    <source>
        <dbReference type="RuleBase" id="RU000688"/>
    </source>
</evidence>
<evidence type="ECO:0000256" key="2">
    <source>
        <dbReference type="ARBA" id="ARBA00010663"/>
    </source>
</evidence>
<proteinExistence type="inferred from homology"/>
<keyword evidence="11 12" id="KW-0807">Transducer</keyword>
<keyword evidence="7 13" id="KW-1133">Transmembrane helix</keyword>
<dbReference type="GO" id="GO:0004930">
    <property type="term" value="F:G protein-coupled receptor activity"/>
    <property type="evidence" value="ECO:0007669"/>
    <property type="project" value="UniProtKB-KW"/>
</dbReference>
<keyword evidence="10 12" id="KW-0675">Receptor</keyword>
<dbReference type="GeneID" id="115457131"/>
<reference evidence="16" key="1">
    <citation type="submission" date="2025-08" db="UniProtKB">
        <authorList>
            <consortium name="RefSeq"/>
        </authorList>
    </citation>
    <scope>IDENTIFICATION</scope>
</reference>
<gene>
    <name evidence="16" type="primary">LOC115457131</name>
</gene>
<feature type="transmembrane region" description="Helical" evidence="13">
    <location>
        <begin position="25"/>
        <end position="48"/>
    </location>
</feature>
<evidence type="ECO:0000256" key="6">
    <source>
        <dbReference type="ARBA" id="ARBA00022725"/>
    </source>
</evidence>
<dbReference type="GO" id="GO:0004984">
    <property type="term" value="F:olfactory receptor activity"/>
    <property type="evidence" value="ECO:0007669"/>
    <property type="project" value="InterPro"/>
</dbReference>
<dbReference type="InterPro" id="IPR000725">
    <property type="entry name" value="Olfact_rcpt"/>
</dbReference>
<evidence type="ECO:0000256" key="4">
    <source>
        <dbReference type="ARBA" id="ARBA00022606"/>
    </source>
</evidence>
<dbReference type="PRINTS" id="PR00237">
    <property type="entry name" value="GPCRRHODOPSN"/>
</dbReference>
<name>A0A6P7WWW2_9AMPH</name>
<dbReference type="Gene3D" id="1.20.1070.10">
    <property type="entry name" value="Rhodopsin 7-helix transmembrane proteins"/>
    <property type="match status" value="1"/>
</dbReference>
<evidence type="ECO:0000256" key="3">
    <source>
        <dbReference type="ARBA" id="ARBA00022475"/>
    </source>
</evidence>
<evidence type="ECO:0000256" key="13">
    <source>
        <dbReference type="RuleBase" id="RU363047"/>
    </source>
</evidence>
<feature type="transmembrane region" description="Helical" evidence="13">
    <location>
        <begin position="140"/>
        <end position="158"/>
    </location>
</feature>
<dbReference type="PRINTS" id="PR00245">
    <property type="entry name" value="OLFACTORYR"/>
</dbReference>
<comment type="similarity">
    <text evidence="2 12">Belongs to the G-protein coupled receptor 1 family.</text>
</comment>
<dbReference type="PANTHER" id="PTHR26452">
    <property type="entry name" value="OLFACTORY RECEPTOR"/>
    <property type="match status" value="1"/>
</dbReference>
<evidence type="ECO:0000259" key="14">
    <source>
        <dbReference type="PROSITE" id="PS50262"/>
    </source>
</evidence>
<dbReference type="InterPro" id="IPR050516">
    <property type="entry name" value="Olfactory_GPCR"/>
</dbReference>
<dbReference type="AlphaFoldDB" id="A0A6P7WWW2"/>
<dbReference type="PROSITE" id="PS50262">
    <property type="entry name" value="G_PROTEIN_RECEP_F1_2"/>
    <property type="match status" value="1"/>
</dbReference>
<feature type="transmembrane region" description="Helical" evidence="13">
    <location>
        <begin position="194"/>
        <end position="221"/>
    </location>
</feature>
<keyword evidence="5 12" id="KW-0812">Transmembrane</keyword>
<comment type="subcellular location">
    <subcellularLocation>
        <location evidence="1 13">Cell membrane</location>
        <topology evidence="1 13">Multi-pass membrane protein</topology>
    </subcellularLocation>
</comment>
<keyword evidence="4 13" id="KW-0716">Sensory transduction</keyword>
<evidence type="ECO:0000256" key="1">
    <source>
        <dbReference type="ARBA" id="ARBA00004651"/>
    </source>
</evidence>
<feature type="transmembrane region" description="Helical" evidence="13">
    <location>
        <begin position="273"/>
        <end position="292"/>
    </location>
</feature>
<evidence type="ECO:0000313" key="16">
    <source>
        <dbReference type="RefSeq" id="XP_030042414.1"/>
    </source>
</evidence>
<sequence length="325" mass="36527">MERRNQTKVTEFIFQGFSDSAELQIFYFVVFLMIYIIALTGNLLIFTVIRSESQLHTPMYFFVSNLSVLDTFYISITVPRMLADFLSQTKKISFSACVVQLSFFLSMAATESALLATMAYDRYVAICNPFMYPIVMNRTVCILLATASWLVGVIYSVIHTSKTFRLNFCGSNIINHYFCDIPPLLKLSCSDTTINVILVFVVGGLLMLGCFVLILISYVNIIRAILKISSAKGRSKTFSTCVSHLTTVGLFYITGSCVYMRPASTHSLDQEKIGALLYSVIAPMLNPYIYSLRNKELKGAIMNVIRKKNHFSETLEASGFNIQVP</sequence>
<dbReference type="Pfam" id="PF13853">
    <property type="entry name" value="7tm_4"/>
    <property type="match status" value="1"/>
</dbReference>